<evidence type="ECO:0000313" key="4">
    <source>
        <dbReference type="Proteomes" id="UP000198393"/>
    </source>
</evidence>
<sequence>MDKYGKLIEDHTLQFERMLPGPIERVWEYLTDGEKRALWFAGGPMDTHPGGKVEYQFNHDRLSPEEEVIPDKYKDLEGGMTSVADVLTYNEPTLLVIGWEGGEVTFKLEEQGDNVKLTLTHSNLNRDRDARIGTFAGWHTHLDILMDRMNDKDPKAFWSVHQEWEGHYAKVVD</sequence>
<feature type="domain" description="Activator of Hsp90 ATPase homologue 1/2-like C-terminal" evidence="2">
    <location>
        <begin position="22"/>
        <end position="146"/>
    </location>
</feature>
<accession>A0A239GNU2</accession>
<dbReference type="EMBL" id="FZPD01000002">
    <property type="protein sequence ID" value="SNS70800.1"/>
    <property type="molecule type" value="Genomic_DNA"/>
</dbReference>
<dbReference type="Pfam" id="PF08327">
    <property type="entry name" value="AHSA1"/>
    <property type="match status" value="1"/>
</dbReference>
<protein>
    <submittedName>
        <fullName evidence="3">Uncharacterized conserved protein YndB, AHSA1/START domain</fullName>
    </submittedName>
</protein>
<name>A0A239GNU2_EKHLU</name>
<dbReference type="CDD" id="cd08899">
    <property type="entry name" value="SRPBCC_CalC_Aha1-like_6"/>
    <property type="match status" value="1"/>
</dbReference>
<dbReference type="InterPro" id="IPR023393">
    <property type="entry name" value="START-like_dom_sf"/>
</dbReference>
<keyword evidence="4" id="KW-1185">Reference proteome</keyword>
<dbReference type="RefSeq" id="WP_089355710.1">
    <property type="nucleotide sequence ID" value="NZ_FZPD01000002.1"/>
</dbReference>
<organism evidence="3 4">
    <name type="scientific">Ekhidna lutea</name>
    <dbReference type="NCBI Taxonomy" id="447679"/>
    <lineage>
        <taxon>Bacteria</taxon>
        <taxon>Pseudomonadati</taxon>
        <taxon>Bacteroidota</taxon>
        <taxon>Cytophagia</taxon>
        <taxon>Cytophagales</taxon>
        <taxon>Reichenbachiellaceae</taxon>
        <taxon>Ekhidna</taxon>
    </lineage>
</organism>
<comment type="similarity">
    <text evidence="1">Belongs to the AHA1 family.</text>
</comment>
<dbReference type="OrthoDB" id="9803476at2"/>
<gene>
    <name evidence="3" type="ORF">SAMN05421640_0939</name>
</gene>
<evidence type="ECO:0000256" key="1">
    <source>
        <dbReference type="ARBA" id="ARBA00006817"/>
    </source>
</evidence>
<dbReference type="AlphaFoldDB" id="A0A239GNU2"/>
<dbReference type="SUPFAM" id="SSF55961">
    <property type="entry name" value="Bet v1-like"/>
    <property type="match status" value="1"/>
</dbReference>
<evidence type="ECO:0000313" key="3">
    <source>
        <dbReference type="EMBL" id="SNS70800.1"/>
    </source>
</evidence>
<dbReference type="Proteomes" id="UP000198393">
    <property type="component" value="Unassembled WGS sequence"/>
</dbReference>
<reference evidence="3 4" key="1">
    <citation type="submission" date="2017-06" db="EMBL/GenBank/DDBJ databases">
        <authorList>
            <person name="Kim H.J."/>
            <person name="Triplett B.A."/>
        </authorList>
    </citation>
    <scope>NUCLEOTIDE SEQUENCE [LARGE SCALE GENOMIC DNA]</scope>
    <source>
        <strain evidence="3 4">DSM 19307</strain>
    </source>
</reference>
<evidence type="ECO:0000259" key="2">
    <source>
        <dbReference type="Pfam" id="PF08327"/>
    </source>
</evidence>
<dbReference type="Gene3D" id="3.30.530.20">
    <property type="match status" value="1"/>
</dbReference>
<proteinExistence type="inferred from homology"/>
<dbReference type="InterPro" id="IPR013538">
    <property type="entry name" value="ASHA1/2-like_C"/>
</dbReference>